<evidence type="ECO:0000256" key="3">
    <source>
        <dbReference type="SAM" id="MobiDB-lite"/>
    </source>
</evidence>
<comment type="caution">
    <text evidence="5">The sequence shown here is derived from an EMBL/GenBank/DDBJ whole genome shotgun (WGS) entry which is preliminary data.</text>
</comment>
<dbReference type="InterPro" id="IPR016208">
    <property type="entry name" value="Ald_Oxase/xanthine_DH-like"/>
</dbReference>
<feature type="domain" description="Aldehyde oxidase/xanthine dehydrogenase a/b hammerhead" evidence="4">
    <location>
        <begin position="43"/>
        <end position="158"/>
    </location>
</feature>
<proteinExistence type="predicted"/>
<keyword evidence="1" id="KW-0500">Molybdenum</keyword>
<sequence>MSEQLDAGLIDEQIAESGRLGEPTDAREVGRARRRKEDARLVTGRTTWTDNIQLPGMLHVAFLRSPMAHARITRVDASAARAQPGVVAVYTGADFAGEQGSLPCAWPVTEDIVIPDHPPMAVSEVRYAGEAVACVVATDRYKAADALEAIEVDYEPLDAVIDMTEALAEGSPKVHEAGNRAFTWKFAGGDIDAAFRDAPVVIDRTYVQQRLIPTAMEPRAVVATTDGDDFTLYSSTQIPHVLRVMLALTTGIPEHKLRVVAPDVGGGFGSKLQVTAEEVLGLLITRRLGRPVKWTESRSEGNLTVHHGRDQLQRISLAADRDGRIRGVRVDLLADMGAYLMLVTPGIPILGAFMYSGIYKVDAYDFTCTGVFTTKMPTDAYRGAGRPEATFAIERAVDELADELGLDPVEVRRRNWITHEEFPYETVCGLTYDSGNYEAATEKALALFGYDKLRAEQADRRERRDPVQLGIGVSTYTEMCGLAPSRVLGSLSYGAGGWEHATVRMLPTGKVEVVTGTSPHGQGHETAWSQIVADALGVPFGDIAVLHGDTAVSHKGMDTYGSRSLVVGGVAVLAACEKVKDKARRLAAHMLEASPDDIEFAGGSFTVRGTAEGRTIQELALATFAAHDLPDGVEPGLDADATFDPDNFSFPHGTHLCAIEVDTETGKPTIRSYVAVDDVGSVVNPLIVEGQVHGGIAQGIAQALFEEAVHDAEGNLLTTTMADYLIPSAADLPGFTTGRTETPATSNPLGVKGVGEAGTIASTPAVVNAIVDALRPYGVRDVRMPCTPERIWRVISEAGPAAPVPGRATVPASGPAPAPVSGQTPAPMSAPASEGGAR</sequence>
<dbReference type="InterPro" id="IPR046867">
    <property type="entry name" value="AldOxase/xan_DH_MoCoBD2"/>
</dbReference>
<dbReference type="Pfam" id="PF02738">
    <property type="entry name" value="MoCoBD_1"/>
    <property type="match status" value="1"/>
</dbReference>
<dbReference type="Pfam" id="PF01315">
    <property type="entry name" value="Ald_Xan_dh_C"/>
    <property type="match status" value="1"/>
</dbReference>
<feature type="region of interest" description="Disordered" evidence="3">
    <location>
        <begin position="801"/>
        <end position="838"/>
    </location>
</feature>
<evidence type="ECO:0000256" key="2">
    <source>
        <dbReference type="ARBA" id="ARBA00023002"/>
    </source>
</evidence>
<dbReference type="Gene3D" id="3.30.365.10">
    <property type="entry name" value="Aldehyde oxidase/xanthine dehydrogenase, molybdopterin binding domain"/>
    <property type="match status" value="4"/>
</dbReference>
<protein>
    <submittedName>
        <fullName evidence="5">Carbon-monoxide dehydrogenase large subunit</fullName>
        <ecNumber evidence="5">1.2.7.4</ecNumber>
    </submittedName>
</protein>
<dbReference type="RefSeq" id="WP_246466215.1">
    <property type="nucleotide sequence ID" value="NZ_BAABEK010000016.1"/>
</dbReference>
<dbReference type="AlphaFoldDB" id="A0A7W7RYL3"/>
<evidence type="ECO:0000313" key="5">
    <source>
        <dbReference type="EMBL" id="MBB4939701.1"/>
    </source>
</evidence>
<dbReference type="SMART" id="SM01008">
    <property type="entry name" value="Ald_Xan_dh_C"/>
    <property type="match status" value="1"/>
</dbReference>
<feature type="compositionally biased region" description="Low complexity" evidence="3">
    <location>
        <begin position="808"/>
        <end position="822"/>
    </location>
</feature>
<dbReference type="SUPFAM" id="SSF54665">
    <property type="entry name" value="CO dehydrogenase molybdoprotein N-domain-like"/>
    <property type="match status" value="1"/>
</dbReference>
<dbReference type="InterPro" id="IPR008274">
    <property type="entry name" value="AldOxase/xan_DH_MoCoBD1"/>
</dbReference>
<name>A0A7W7RYL3_9ACTN</name>
<dbReference type="PANTHER" id="PTHR11908">
    <property type="entry name" value="XANTHINE DEHYDROGENASE"/>
    <property type="match status" value="1"/>
</dbReference>
<dbReference type="Pfam" id="PF20256">
    <property type="entry name" value="MoCoBD_2"/>
    <property type="match status" value="1"/>
</dbReference>
<dbReference type="InterPro" id="IPR000674">
    <property type="entry name" value="Ald_Oxase/Xan_DH_a/b"/>
</dbReference>
<dbReference type="GO" id="GO:0043885">
    <property type="term" value="F:anaerobic carbon-monoxide dehydrogenase activity"/>
    <property type="evidence" value="ECO:0007669"/>
    <property type="project" value="UniProtKB-EC"/>
</dbReference>
<accession>A0A7W7RYL3</accession>
<dbReference type="EMBL" id="JACHJU010000001">
    <property type="protein sequence ID" value="MBB4939701.1"/>
    <property type="molecule type" value="Genomic_DNA"/>
</dbReference>
<dbReference type="EC" id="1.2.7.4" evidence="5"/>
<evidence type="ECO:0000259" key="4">
    <source>
        <dbReference type="SMART" id="SM01008"/>
    </source>
</evidence>
<keyword evidence="6" id="KW-1185">Reference proteome</keyword>
<dbReference type="Gene3D" id="3.90.1170.50">
    <property type="entry name" value="Aldehyde oxidase/xanthine dehydrogenase, a/b hammerhead"/>
    <property type="match status" value="1"/>
</dbReference>
<reference evidence="5 6" key="1">
    <citation type="submission" date="2020-08" db="EMBL/GenBank/DDBJ databases">
        <title>Sequencing the genomes of 1000 actinobacteria strains.</title>
        <authorList>
            <person name="Klenk H.-P."/>
        </authorList>
    </citation>
    <scope>NUCLEOTIDE SEQUENCE [LARGE SCALE GENOMIC DNA]</scope>
    <source>
        <strain evidence="5 6">DSM 43023</strain>
    </source>
</reference>
<dbReference type="PANTHER" id="PTHR11908:SF132">
    <property type="entry name" value="ALDEHYDE OXIDASE 1-RELATED"/>
    <property type="match status" value="1"/>
</dbReference>
<evidence type="ECO:0000256" key="1">
    <source>
        <dbReference type="ARBA" id="ARBA00022505"/>
    </source>
</evidence>
<dbReference type="SUPFAM" id="SSF56003">
    <property type="entry name" value="Molybdenum cofactor-binding domain"/>
    <property type="match status" value="1"/>
</dbReference>
<dbReference type="GO" id="GO:0005506">
    <property type="term" value="F:iron ion binding"/>
    <property type="evidence" value="ECO:0007669"/>
    <property type="project" value="InterPro"/>
</dbReference>
<keyword evidence="2 5" id="KW-0560">Oxidoreductase</keyword>
<dbReference type="Proteomes" id="UP000534286">
    <property type="component" value="Unassembled WGS sequence"/>
</dbReference>
<dbReference type="InterPro" id="IPR036856">
    <property type="entry name" value="Ald_Oxase/Xan_DH_a/b_sf"/>
</dbReference>
<dbReference type="InterPro" id="IPR037165">
    <property type="entry name" value="AldOxase/xan_DH_Mopterin-bd_sf"/>
</dbReference>
<evidence type="ECO:0000313" key="6">
    <source>
        <dbReference type="Proteomes" id="UP000534286"/>
    </source>
</evidence>
<gene>
    <name evidence="5" type="ORF">FHR32_004006</name>
</gene>
<organism evidence="5 6">
    <name type="scientific">Streptosporangium album</name>
    <dbReference type="NCBI Taxonomy" id="47479"/>
    <lineage>
        <taxon>Bacteria</taxon>
        <taxon>Bacillati</taxon>
        <taxon>Actinomycetota</taxon>
        <taxon>Actinomycetes</taxon>
        <taxon>Streptosporangiales</taxon>
        <taxon>Streptosporangiaceae</taxon>
        <taxon>Streptosporangium</taxon>
    </lineage>
</organism>